<reference evidence="1" key="1">
    <citation type="submission" date="2022-04" db="EMBL/GenBank/DDBJ databases">
        <title>Carnegiea gigantea Genome sequencing and assembly v2.</title>
        <authorList>
            <person name="Copetti D."/>
            <person name="Sanderson M.J."/>
            <person name="Burquez A."/>
            <person name="Wojciechowski M.F."/>
        </authorList>
    </citation>
    <scope>NUCLEOTIDE SEQUENCE</scope>
    <source>
        <strain evidence="1">SGP5-SGP5p</strain>
        <tissue evidence="1">Aerial part</tissue>
    </source>
</reference>
<accession>A0A9Q1QPQ9</accession>
<name>A0A9Q1QPQ9_9CARY</name>
<organism evidence="1 2">
    <name type="scientific">Carnegiea gigantea</name>
    <dbReference type="NCBI Taxonomy" id="171969"/>
    <lineage>
        <taxon>Eukaryota</taxon>
        <taxon>Viridiplantae</taxon>
        <taxon>Streptophyta</taxon>
        <taxon>Embryophyta</taxon>
        <taxon>Tracheophyta</taxon>
        <taxon>Spermatophyta</taxon>
        <taxon>Magnoliopsida</taxon>
        <taxon>eudicotyledons</taxon>
        <taxon>Gunneridae</taxon>
        <taxon>Pentapetalae</taxon>
        <taxon>Caryophyllales</taxon>
        <taxon>Cactineae</taxon>
        <taxon>Cactaceae</taxon>
        <taxon>Cactoideae</taxon>
        <taxon>Echinocereeae</taxon>
        <taxon>Carnegiea</taxon>
    </lineage>
</organism>
<evidence type="ECO:0000313" key="2">
    <source>
        <dbReference type="Proteomes" id="UP001153076"/>
    </source>
</evidence>
<dbReference type="EMBL" id="JAKOGI010000023">
    <property type="protein sequence ID" value="KAJ8449221.1"/>
    <property type="molecule type" value="Genomic_DNA"/>
</dbReference>
<keyword evidence="2" id="KW-1185">Reference proteome</keyword>
<dbReference type="Proteomes" id="UP001153076">
    <property type="component" value="Unassembled WGS sequence"/>
</dbReference>
<proteinExistence type="predicted"/>
<sequence length="161" mass="17947">MTTTYVVNLNQSLDSKPVSVPKDFNDDKEVLIIGEQGNARKFRRRIIMNVPNTIHGVSKSSGSQMSKKHVSMTNEMGNSMTFGSGHVTQNTNKPRLPNLLNQVDEQNIRVGKKTDVIGSLNSKELNIAESLNFDQTEQNDLAHMMVEESWKNIARSTLGDS</sequence>
<protein>
    <submittedName>
        <fullName evidence="1">Uncharacterized protein</fullName>
    </submittedName>
</protein>
<dbReference type="AlphaFoldDB" id="A0A9Q1QPQ9"/>
<gene>
    <name evidence="1" type="ORF">Cgig2_021685</name>
</gene>
<evidence type="ECO:0000313" key="1">
    <source>
        <dbReference type="EMBL" id="KAJ8449221.1"/>
    </source>
</evidence>
<comment type="caution">
    <text evidence="1">The sequence shown here is derived from an EMBL/GenBank/DDBJ whole genome shotgun (WGS) entry which is preliminary data.</text>
</comment>